<evidence type="ECO:0000256" key="1">
    <source>
        <dbReference type="SAM" id="Phobius"/>
    </source>
</evidence>
<dbReference type="RefSeq" id="WP_091359374.1">
    <property type="nucleotide sequence ID" value="NZ_AP025284.1"/>
</dbReference>
<dbReference type="Proteomes" id="UP000198749">
    <property type="component" value="Unassembled WGS sequence"/>
</dbReference>
<keyword evidence="3" id="KW-1185">Reference proteome</keyword>
<feature type="transmembrane region" description="Helical" evidence="1">
    <location>
        <begin position="44"/>
        <end position="62"/>
    </location>
</feature>
<proteinExistence type="predicted"/>
<keyword evidence="1" id="KW-0472">Membrane</keyword>
<gene>
    <name evidence="2" type="ORF">SAMN03080615_02780</name>
</gene>
<keyword evidence="1" id="KW-1133">Transmembrane helix</keyword>
<dbReference type="AlphaFoldDB" id="A0A1H9IZK1"/>
<accession>A0A1H9IZK1</accession>
<evidence type="ECO:0000313" key="3">
    <source>
        <dbReference type="Proteomes" id="UP000198749"/>
    </source>
</evidence>
<dbReference type="STRING" id="355243.SAMN03080615_02780"/>
<feature type="transmembrane region" description="Helical" evidence="1">
    <location>
        <begin position="69"/>
        <end position="92"/>
    </location>
</feature>
<sequence>MDPLILFLCTGFVSMSAALSAGQLNKLADADKPAFMQSRNGAVMVIMAGNLGALTLIGALAYGFRLLEWWIPLSSVFLSFPAISLGITQRLLGDRVNLFLMLPLTLVSIGLLYHFW</sequence>
<protein>
    <submittedName>
        <fullName evidence="2">Uncharacterized protein</fullName>
    </submittedName>
</protein>
<keyword evidence="1" id="KW-0812">Transmembrane</keyword>
<dbReference type="EMBL" id="FOGB01000008">
    <property type="protein sequence ID" value="SEQ79949.1"/>
    <property type="molecule type" value="Genomic_DNA"/>
</dbReference>
<dbReference type="OrthoDB" id="6088859at2"/>
<evidence type="ECO:0000313" key="2">
    <source>
        <dbReference type="EMBL" id="SEQ79949.1"/>
    </source>
</evidence>
<feature type="transmembrane region" description="Helical" evidence="1">
    <location>
        <begin position="98"/>
        <end position="115"/>
    </location>
</feature>
<organism evidence="2 3">
    <name type="scientific">Amphritea atlantica</name>
    <dbReference type="NCBI Taxonomy" id="355243"/>
    <lineage>
        <taxon>Bacteria</taxon>
        <taxon>Pseudomonadati</taxon>
        <taxon>Pseudomonadota</taxon>
        <taxon>Gammaproteobacteria</taxon>
        <taxon>Oceanospirillales</taxon>
        <taxon>Oceanospirillaceae</taxon>
        <taxon>Amphritea</taxon>
    </lineage>
</organism>
<reference evidence="3" key="1">
    <citation type="submission" date="2016-10" db="EMBL/GenBank/DDBJ databases">
        <authorList>
            <person name="Varghese N."/>
            <person name="Submissions S."/>
        </authorList>
    </citation>
    <scope>NUCLEOTIDE SEQUENCE [LARGE SCALE GENOMIC DNA]</scope>
    <source>
        <strain evidence="3">DSM 18887</strain>
    </source>
</reference>
<name>A0A1H9IZK1_9GAMM</name>